<dbReference type="Pfam" id="PF17042">
    <property type="entry name" value="NBD_C"/>
    <property type="match status" value="1"/>
</dbReference>
<evidence type="ECO:0000259" key="8">
    <source>
        <dbReference type="Pfam" id="PF17042"/>
    </source>
</evidence>
<dbReference type="InterPro" id="IPR042213">
    <property type="entry name" value="NBD_C_sf"/>
</dbReference>
<feature type="domain" description="Four-carbon acid sugar kinase nucleotide binding" evidence="8">
    <location>
        <begin position="262"/>
        <end position="406"/>
    </location>
</feature>
<protein>
    <recommendedName>
        <fullName evidence="11">4-hydroxythreonine-4-phosphate dehydrogenase</fullName>
    </recommendedName>
</protein>
<keyword evidence="10" id="KW-1185">Reference proteome</keyword>
<evidence type="ECO:0000313" key="10">
    <source>
        <dbReference type="Proteomes" id="UP001500483"/>
    </source>
</evidence>
<gene>
    <name evidence="9" type="ORF">GCM10020366_37570</name>
</gene>
<comment type="caution">
    <text evidence="9">The sequence shown here is derived from an EMBL/GenBank/DDBJ whole genome shotgun (WGS) entry which is preliminary data.</text>
</comment>
<reference evidence="10" key="1">
    <citation type="journal article" date="2019" name="Int. J. Syst. Evol. Microbiol.">
        <title>The Global Catalogue of Microorganisms (GCM) 10K type strain sequencing project: providing services to taxonomists for standard genome sequencing and annotation.</title>
        <authorList>
            <consortium name="The Broad Institute Genomics Platform"/>
            <consortium name="The Broad Institute Genome Sequencing Center for Infectious Disease"/>
            <person name="Wu L."/>
            <person name="Ma J."/>
        </authorList>
    </citation>
    <scope>NUCLEOTIDE SEQUENCE [LARGE SCALE GENOMIC DNA]</scope>
    <source>
        <strain evidence="10">JCM 9687</strain>
    </source>
</reference>
<dbReference type="EMBL" id="BAAAYK010000038">
    <property type="protein sequence ID" value="GAA3359865.1"/>
    <property type="molecule type" value="Genomic_DNA"/>
</dbReference>
<comment type="similarity">
    <text evidence="1">Belongs to the four-carbon acid sugar kinase family.</text>
</comment>
<keyword evidence="4" id="KW-0418">Kinase</keyword>
<dbReference type="SUPFAM" id="SSF142764">
    <property type="entry name" value="YgbK-like"/>
    <property type="match status" value="1"/>
</dbReference>
<evidence type="ECO:0000256" key="6">
    <source>
        <dbReference type="ARBA" id="ARBA00023277"/>
    </source>
</evidence>
<keyword evidence="3" id="KW-0547">Nucleotide-binding</keyword>
<evidence type="ECO:0000259" key="7">
    <source>
        <dbReference type="Pfam" id="PF07005"/>
    </source>
</evidence>
<dbReference type="Proteomes" id="UP001500483">
    <property type="component" value="Unassembled WGS sequence"/>
</dbReference>
<feature type="domain" description="Four-carbon acid sugar kinase N-terminal" evidence="7">
    <location>
        <begin position="17"/>
        <end position="235"/>
    </location>
</feature>
<evidence type="ECO:0000256" key="2">
    <source>
        <dbReference type="ARBA" id="ARBA00022679"/>
    </source>
</evidence>
<sequence>MGEKARHEAISGLHVHALADDLSGAAETAAALLPAFGTGELRLAGAGSADSSPKTRDAHIAQESALVVLDLDSRHAPAEAAADAVRRALRAPGARSARTFLKVDSLLRGNVAATVAAAGPVVLAPALPSGGRTVRDGVPRLDGVPLHRGDSWRAETTAPPATVAALLDPLACRIVPLATVRSRGLDAALRAGLDAGEIPVCDAETDADLDAVAAAALRAGPEVRLAGSGGLAAALGRALPRRPAPEPPAPEAPGADHAHALLVVVGTAERTAREQVRHLADTGARHFPLEVAELLTADPDLAPITAALRRAPVVLTADAADGVDPARSRTLVRRLADTARRVVRGADRPVDLVLTGGETARRVLDALDVRALTPLTQIHHGAVHSRTPGGTSVVTRPGSFGEADSLVRIAAHLRPPTEG</sequence>
<evidence type="ECO:0000256" key="5">
    <source>
        <dbReference type="ARBA" id="ARBA00022840"/>
    </source>
</evidence>
<keyword evidence="6" id="KW-0119">Carbohydrate metabolism</keyword>
<evidence type="ECO:0000256" key="3">
    <source>
        <dbReference type="ARBA" id="ARBA00022741"/>
    </source>
</evidence>
<evidence type="ECO:0000256" key="1">
    <source>
        <dbReference type="ARBA" id="ARBA00005715"/>
    </source>
</evidence>
<dbReference type="InterPro" id="IPR031475">
    <property type="entry name" value="NBD_C"/>
</dbReference>
<keyword evidence="5" id="KW-0067">ATP-binding</keyword>
<dbReference type="InterPro" id="IPR010737">
    <property type="entry name" value="4-carb_acid_sugar_kinase_N"/>
</dbReference>
<dbReference type="Gene3D" id="3.40.980.20">
    <property type="entry name" value="Four-carbon acid sugar kinase, nucleotide binding domain"/>
    <property type="match status" value="1"/>
</dbReference>
<dbReference type="Pfam" id="PF07005">
    <property type="entry name" value="SBD_N"/>
    <property type="match status" value="1"/>
</dbReference>
<evidence type="ECO:0008006" key="11">
    <source>
        <dbReference type="Google" id="ProtNLM"/>
    </source>
</evidence>
<keyword evidence="2" id="KW-0808">Transferase</keyword>
<dbReference type="InterPro" id="IPR037051">
    <property type="entry name" value="4-carb_acid_sugar_kinase_N_sf"/>
</dbReference>
<evidence type="ECO:0000313" key="9">
    <source>
        <dbReference type="EMBL" id="GAA3359865.1"/>
    </source>
</evidence>
<accession>A0ABP6RTK8</accession>
<evidence type="ECO:0000256" key="4">
    <source>
        <dbReference type="ARBA" id="ARBA00022777"/>
    </source>
</evidence>
<organism evidence="9 10">
    <name type="scientific">Saccharopolyspora gregorii</name>
    <dbReference type="NCBI Taxonomy" id="33914"/>
    <lineage>
        <taxon>Bacteria</taxon>
        <taxon>Bacillati</taxon>
        <taxon>Actinomycetota</taxon>
        <taxon>Actinomycetes</taxon>
        <taxon>Pseudonocardiales</taxon>
        <taxon>Pseudonocardiaceae</taxon>
        <taxon>Saccharopolyspora</taxon>
    </lineage>
</organism>
<name>A0ABP6RTK8_9PSEU</name>
<dbReference type="Gene3D" id="3.40.50.10840">
    <property type="entry name" value="Putative sugar-binding, N-terminal domain"/>
    <property type="match status" value="1"/>
</dbReference>
<proteinExistence type="inferred from homology"/>